<gene>
    <name evidence="1" type="ORF">HELGO_WM13765</name>
</gene>
<name>A0A6S6SGF5_9BACT</name>
<proteinExistence type="predicted"/>
<dbReference type="PROSITE" id="PS51257">
    <property type="entry name" value="PROKAR_LIPOPROTEIN"/>
    <property type="match status" value="1"/>
</dbReference>
<reference evidence="1" key="1">
    <citation type="submission" date="2020-01" db="EMBL/GenBank/DDBJ databases">
        <authorList>
            <person name="Meier V. D."/>
            <person name="Meier V D."/>
        </authorList>
    </citation>
    <scope>NUCLEOTIDE SEQUENCE</scope>
    <source>
        <strain evidence="1">HLG_WM_MAG_05</strain>
    </source>
</reference>
<evidence type="ECO:0008006" key="2">
    <source>
        <dbReference type="Google" id="ProtNLM"/>
    </source>
</evidence>
<protein>
    <recommendedName>
        <fullName evidence="2">Lipoprotein</fullName>
    </recommendedName>
</protein>
<accession>A0A6S6SGF5</accession>
<dbReference type="AlphaFoldDB" id="A0A6S6SGF5"/>
<sequence>MKKTNLKYLVIPLFLVSLLGCIKHDQKNLTTQINNNSTTSISKPQYGEHTDQIQEFLANSPIGSEIYLEEKEHGEWYLKIEKTFNVKKDEEKTKTVELIYVESILI</sequence>
<organism evidence="1">
    <name type="scientific">uncultured Sulfurovum sp</name>
    <dbReference type="NCBI Taxonomy" id="269237"/>
    <lineage>
        <taxon>Bacteria</taxon>
        <taxon>Pseudomonadati</taxon>
        <taxon>Campylobacterota</taxon>
        <taxon>Epsilonproteobacteria</taxon>
        <taxon>Campylobacterales</taxon>
        <taxon>Sulfurovaceae</taxon>
        <taxon>Sulfurovum</taxon>
        <taxon>environmental samples</taxon>
    </lineage>
</organism>
<evidence type="ECO:0000313" key="1">
    <source>
        <dbReference type="EMBL" id="CAA6809137.1"/>
    </source>
</evidence>
<dbReference type="EMBL" id="CACVAU010000030">
    <property type="protein sequence ID" value="CAA6809137.1"/>
    <property type="molecule type" value="Genomic_DNA"/>
</dbReference>